<dbReference type="Pfam" id="PF00015">
    <property type="entry name" value="MCPsignal"/>
    <property type="match status" value="1"/>
</dbReference>
<evidence type="ECO:0000256" key="1">
    <source>
        <dbReference type="ARBA" id="ARBA00004651"/>
    </source>
</evidence>
<dbReference type="PROSITE" id="PS50885">
    <property type="entry name" value="HAMP"/>
    <property type="match status" value="1"/>
</dbReference>
<evidence type="ECO:0000259" key="12">
    <source>
        <dbReference type="PROSITE" id="PS50885"/>
    </source>
</evidence>
<protein>
    <submittedName>
        <fullName evidence="13">Chemotaxis protein</fullName>
    </submittedName>
</protein>
<dbReference type="GO" id="GO:0007165">
    <property type="term" value="P:signal transduction"/>
    <property type="evidence" value="ECO:0007669"/>
    <property type="project" value="UniProtKB-KW"/>
</dbReference>
<evidence type="ECO:0000256" key="3">
    <source>
        <dbReference type="ARBA" id="ARBA00022500"/>
    </source>
</evidence>
<dbReference type="AlphaFoldDB" id="A0A2A5JMY6"/>
<keyword evidence="6 10" id="KW-0472">Membrane</keyword>
<dbReference type="EMBL" id="NKHF01000075">
    <property type="protein sequence ID" value="PCK30727.1"/>
    <property type="molecule type" value="Genomic_DNA"/>
</dbReference>
<keyword evidence="7 9" id="KW-0807">Transducer</keyword>
<dbReference type="CDD" id="cd12913">
    <property type="entry name" value="PDC1_MCP_like"/>
    <property type="match status" value="1"/>
</dbReference>
<evidence type="ECO:0000313" key="13">
    <source>
        <dbReference type="EMBL" id="PCK30727.1"/>
    </source>
</evidence>
<feature type="domain" description="HAMP" evidence="12">
    <location>
        <begin position="296"/>
        <end position="350"/>
    </location>
</feature>
<reference evidence="14" key="1">
    <citation type="journal article" date="2019" name="Genome Announc.">
        <title>Draft Genome Sequence of Pseudoalteromonas piscicida Strain 36Y ROTHPW, an Hypersaline Seawater Isolate from the South Coast of Sonora, Mexico.</title>
        <authorList>
            <person name="Sanchez-Diaz R."/>
            <person name="Molina-Garza Z.J."/>
            <person name="Cruz-Suarez L.E."/>
            <person name="Selvin J."/>
            <person name="Kiran G.S."/>
            <person name="Ibarra-Gamez J.C."/>
            <person name="Gomez-Gil B."/>
            <person name="Galaviz-Silva L."/>
        </authorList>
    </citation>
    <scope>NUCLEOTIDE SEQUENCE [LARGE SCALE GENOMIC DNA]</scope>
    <source>
        <strain evidence="14">36Y_RITHPW</strain>
    </source>
</reference>
<sequence length="627" mass="68390">MKIRTKFSVASAIVILLIISITTLSTYWFVSNSVKAKTHAYVTDSTQLLAVSIENWLAAKANQIAVIKSQLEQDFSDDNFQKLLNTPVLKQEFLLAFGTLATETGLRSNNPARKNPPGVDFRERAWYQLGKNQNKTVYTSPYTDAATGELLLSVVSPVVAEGRFKGVIGGDLSLKTIASSVNQVNFDNTGYAFLVDKSGNVISHQDVALNGKKLQQVYANLRLDNIDQLQEVDTKDGSRLFYLHSLDNTFGTDWYLAVLIDKAKAYKTLTEITLNSLVIAILAVFIGVLCVRTLAIHLLKPLNDLESAITGMASGGGDLTKRLKIVNEDECGTVARQFNLFLGFLHGLVSSVKERADDVVISSDAAKELSTQSSKKLDQQVSLIENLATAMNEMSTTSTEIAGNAQQAASSITSVNEKTSEGRDIFFQARGQINALADDITASYELSTQLAEYSQSIENILSVINGIAEQTNLLALNAAIEAARAGEQGRGFAVVADEVRSLASKTQESTTEIKSMIDQIQVSSTQVQQAMGSSRDKTQLCVSQTEQATEMLEEISEAVKELMDRNIQIATAIEEQSVVIEEINKNTIHINDISVEVGHFSGKQYSASEELANNAHEQETLLSKFTL</sequence>
<dbReference type="PROSITE" id="PS50111">
    <property type="entry name" value="CHEMOTAXIS_TRANSDUC_2"/>
    <property type="match status" value="1"/>
</dbReference>
<comment type="similarity">
    <text evidence="8">Belongs to the methyl-accepting chemotaxis (MCP) protein family.</text>
</comment>
<organism evidence="13 14">
    <name type="scientific">Pseudoalteromonas piscicida</name>
    <dbReference type="NCBI Taxonomy" id="43662"/>
    <lineage>
        <taxon>Bacteria</taxon>
        <taxon>Pseudomonadati</taxon>
        <taxon>Pseudomonadota</taxon>
        <taxon>Gammaproteobacteria</taxon>
        <taxon>Alteromonadales</taxon>
        <taxon>Pseudoalteromonadaceae</taxon>
        <taxon>Pseudoalteromonas</taxon>
    </lineage>
</organism>
<keyword evidence="4 10" id="KW-0812">Transmembrane</keyword>
<feature type="transmembrane region" description="Helical" evidence="10">
    <location>
        <begin position="277"/>
        <end position="299"/>
    </location>
</feature>
<evidence type="ECO:0000259" key="11">
    <source>
        <dbReference type="PROSITE" id="PS50111"/>
    </source>
</evidence>
<dbReference type="Gene3D" id="1.10.287.950">
    <property type="entry name" value="Methyl-accepting chemotaxis protein"/>
    <property type="match status" value="1"/>
</dbReference>
<dbReference type="InterPro" id="IPR033479">
    <property type="entry name" value="dCache_1"/>
</dbReference>
<dbReference type="SUPFAM" id="SSF58104">
    <property type="entry name" value="Methyl-accepting chemotaxis protein (MCP) signaling domain"/>
    <property type="match status" value="1"/>
</dbReference>
<dbReference type="SMART" id="SM00283">
    <property type="entry name" value="MA"/>
    <property type="match status" value="1"/>
</dbReference>
<proteinExistence type="inferred from homology"/>
<dbReference type="SMART" id="SM00304">
    <property type="entry name" value="HAMP"/>
    <property type="match status" value="1"/>
</dbReference>
<evidence type="ECO:0000256" key="5">
    <source>
        <dbReference type="ARBA" id="ARBA00022989"/>
    </source>
</evidence>
<feature type="transmembrane region" description="Helical" evidence="10">
    <location>
        <begin position="7"/>
        <end position="30"/>
    </location>
</feature>
<dbReference type="Gene3D" id="3.30.450.20">
    <property type="entry name" value="PAS domain"/>
    <property type="match status" value="2"/>
</dbReference>
<dbReference type="PANTHER" id="PTHR32089">
    <property type="entry name" value="METHYL-ACCEPTING CHEMOTAXIS PROTEIN MCPB"/>
    <property type="match status" value="1"/>
</dbReference>
<dbReference type="OrthoDB" id="2489132at2"/>
<dbReference type="CDD" id="cd12912">
    <property type="entry name" value="PDC2_MCP_like"/>
    <property type="match status" value="1"/>
</dbReference>
<dbReference type="Proteomes" id="UP000228621">
    <property type="component" value="Unassembled WGS sequence"/>
</dbReference>
<dbReference type="InterPro" id="IPR003660">
    <property type="entry name" value="HAMP_dom"/>
</dbReference>
<dbReference type="Pfam" id="PF00672">
    <property type="entry name" value="HAMP"/>
    <property type="match status" value="1"/>
</dbReference>
<keyword evidence="3" id="KW-0145">Chemotaxis</keyword>
<dbReference type="InterPro" id="IPR004089">
    <property type="entry name" value="MCPsignal_dom"/>
</dbReference>
<comment type="caution">
    <text evidence="13">The sequence shown here is derived from an EMBL/GenBank/DDBJ whole genome shotgun (WGS) entry which is preliminary data.</text>
</comment>
<evidence type="ECO:0000256" key="4">
    <source>
        <dbReference type="ARBA" id="ARBA00022692"/>
    </source>
</evidence>
<keyword evidence="5 10" id="KW-1133">Transmembrane helix</keyword>
<dbReference type="InterPro" id="IPR029151">
    <property type="entry name" value="Sensor-like_sf"/>
</dbReference>
<name>A0A2A5JMY6_PSEO7</name>
<gene>
    <name evidence="13" type="ORF">CEX98_16050</name>
</gene>
<feature type="domain" description="Methyl-accepting transducer" evidence="11">
    <location>
        <begin position="355"/>
        <end position="591"/>
    </location>
</feature>
<keyword evidence="2" id="KW-1003">Cell membrane</keyword>
<evidence type="ECO:0000256" key="2">
    <source>
        <dbReference type="ARBA" id="ARBA00022475"/>
    </source>
</evidence>
<dbReference type="CDD" id="cd06225">
    <property type="entry name" value="HAMP"/>
    <property type="match status" value="1"/>
</dbReference>
<evidence type="ECO:0000256" key="8">
    <source>
        <dbReference type="ARBA" id="ARBA00029447"/>
    </source>
</evidence>
<dbReference type="GO" id="GO:0005886">
    <property type="term" value="C:plasma membrane"/>
    <property type="evidence" value="ECO:0007669"/>
    <property type="project" value="UniProtKB-SubCell"/>
</dbReference>
<dbReference type="Pfam" id="PF02743">
    <property type="entry name" value="dCache_1"/>
    <property type="match status" value="1"/>
</dbReference>
<accession>A0A2A5JMY6</accession>
<keyword evidence="14" id="KW-1185">Reference proteome</keyword>
<evidence type="ECO:0000256" key="7">
    <source>
        <dbReference type="ARBA" id="ARBA00023224"/>
    </source>
</evidence>
<evidence type="ECO:0000256" key="10">
    <source>
        <dbReference type="SAM" id="Phobius"/>
    </source>
</evidence>
<comment type="subcellular location">
    <subcellularLocation>
        <location evidence="1">Cell membrane</location>
        <topology evidence="1">Multi-pass membrane protein</topology>
    </subcellularLocation>
</comment>
<dbReference type="RefSeq" id="WP_099643051.1">
    <property type="nucleotide sequence ID" value="NZ_JAQPZX010000011.1"/>
</dbReference>
<dbReference type="CDD" id="cd11386">
    <property type="entry name" value="MCP_signal"/>
    <property type="match status" value="1"/>
</dbReference>
<evidence type="ECO:0000313" key="14">
    <source>
        <dbReference type="Proteomes" id="UP000228621"/>
    </source>
</evidence>
<dbReference type="SUPFAM" id="SSF103190">
    <property type="entry name" value="Sensory domain-like"/>
    <property type="match status" value="1"/>
</dbReference>
<dbReference type="FunFam" id="1.10.287.950:FF:000001">
    <property type="entry name" value="Methyl-accepting chemotaxis sensory transducer"/>
    <property type="match status" value="1"/>
</dbReference>
<dbReference type="GO" id="GO:0006935">
    <property type="term" value="P:chemotaxis"/>
    <property type="evidence" value="ECO:0007669"/>
    <property type="project" value="UniProtKB-KW"/>
</dbReference>
<dbReference type="PANTHER" id="PTHR32089:SF117">
    <property type="entry name" value="METHYL ACCEPTING SENSORY TRANSDUCER WITH CACHE_1 SMALL MOLECULE BINDING DOMAIN"/>
    <property type="match status" value="1"/>
</dbReference>
<evidence type="ECO:0000256" key="9">
    <source>
        <dbReference type="PROSITE-ProRule" id="PRU00284"/>
    </source>
</evidence>
<evidence type="ECO:0000256" key="6">
    <source>
        <dbReference type="ARBA" id="ARBA00023136"/>
    </source>
</evidence>